<evidence type="ECO:0008006" key="3">
    <source>
        <dbReference type="Google" id="ProtNLM"/>
    </source>
</evidence>
<evidence type="ECO:0000313" key="2">
    <source>
        <dbReference type="EMBL" id="VFK25987.1"/>
    </source>
</evidence>
<organism evidence="2">
    <name type="scientific">Candidatus Kentrum sp. LPFa</name>
    <dbReference type="NCBI Taxonomy" id="2126335"/>
    <lineage>
        <taxon>Bacteria</taxon>
        <taxon>Pseudomonadati</taxon>
        <taxon>Pseudomonadota</taxon>
        <taxon>Gammaproteobacteria</taxon>
        <taxon>Candidatus Kentrum</taxon>
    </lineage>
</organism>
<dbReference type="AlphaFoldDB" id="A0A450X9I2"/>
<dbReference type="EMBL" id="CAADFM010000027">
    <property type="protein sequence ID" value="VFK09774.1"/>
    <property type="molecule type" value="Genomic_DNA"/>
</dbReference>
<reference evidence="2" key="1">
    <citation type="submission" date="2019-02" db="EMBL/GenBank/DDBJ databases">
        <authorList>
            <person name="Gruber-Vodicka R. H."/>
            <person name="Seah K. B. B."/>
        </authorList>
    </citation>
    <scope>NUCLEOTIDE SEQUENCE</scope>
    <source>
        <strain evidence="1">BECK_S312</strain>
        <strain evidence="2">BECK_S426</strain>
    </source>
</reference>
<proteinExistence type="predicted"/>
<protein>
    <recommendedName>
        <fullName evidence="3">Ribbon-helix-helix protein, copG family</fullName>
    </recommendedName>
</protein>
<gene>
    <name evidence="1" type="ORF">BECKLPF1236A_GA0070988_100278</name>
    <name evidence="2" type="ORF">BECKLPF1236C_GA0070990_1002810</name>
</gene>
<sequence>MTVLTIRISDEKHERLKTLAKYRQVSIDKLIDGISAHALAEFDTEVRFRALAARGDPARGLDLLDKLDRHFSETAISRDSSPWEWEGKIHGQYHSSDPAPPCP</sequence>
<name>A0A450X9I2_9GAMM</name>
<dbReference type="EMBL" id="CAADFP010000028">
    <property type="protein sequence ID" value="VFK25987.1"/>
    <property type="molecule type" value="Genomic_DNA"/>
</dbReference>
<evidence type="ECO:0000313" key="1">
    <source>
        <dbReference type="EMBL" id="VFK09774.1"/>
    </source>
</evidence>
<accession>A0A450X9I2</accession>